<dbReference type="SUPFAM" id="SSF117281">
    <property type="entry name" value="Kelch motif"/>
    <property type="match status" value="1"/>
</dbReference>
<sequence length="466" mass="50723">MDDGPPPEDQFWYFSADGLGGGSWSQLPQSDYRSFSQLLRPAGASFAQSSNVGYSFGGQATRHSDVSIQDDGLGKAVTGVVSYNFQTNKWASQSSDSFGQYGTSLYGCAEYVPFGPNGLLVFLGGAEAPVDIKDDNYIGGIPWATLTLFDPVTGKWYKQRAMGMSPPLIERACSVGVRGPNNTYEIFIYGGSSANHAGNTFSDVYVLSLPGFVFFKSNSSGTPRADHGCAVIGNGKRQMLSYGGIDADPDLGSHNMTPDPWKQSLGIYDMSEMIWKDSYDVNAADYESPAVVRDWYAQGNMETMTWDNDELKELFLNGSSSTYGAMNNSSVMDDPPQSSLNSEQRIGAIVGGTVGGVVVLTAVAVAMFLRRRRKRRLSQSSQASSTINEYRPEPWPKDSPRMRSTTPGTIITFGSSPTPVEPVEISGTTRGELPAEDVEWTYELPCPTPRATPRLRPELPDKKFSR</sequence>
<feature type="compositionally biased region" description="Polar residues" evidence="3">
    <location>
        <begin position="402"/>
        <end position="418"/>
    </location>
</feature>
<feature type="compositionally biased region" description="Basic and acidic residues" evidence="3">
    <location>
        <begin position="390"/>
        <end position="401"/>
    </location>
</feature>
<evidence type="ECO:0000256" key="4">
    <source>
        <dbReference type="SAM" id="Phobius"/>
    </source>
</evidence>
<accession>A0AAX6MZC4</accession>
<dbReference type="Proteomes" id="UP001369815">
    <property type="component" value="Unassembled WGS sequence"/>
</dbReference>
<evidence type="ECO:0000313" key="6">
    <source>
        <dbReference type="Proteomes" id="UP001369815"/>
    </source>
</evidence>
<dbReference type="EMBL" id="JBANMG010000001">
    <property type="protein sequence ID" value="KAK6958020.1"/>
    <property type="molecule type" value="Genomic_DNA"/>
</dbReference>
<dbReference type="Gene3D" id="2.120.10.80">
    <property type="entry name" value="Kelch-type beta propeller"/>
    <property type="match status" value="1"/>
</dbReference>
<protein>
    <recommendedName>
        <fullName evidence="7">Kelch repeat protein</fullName>
    </recommendedName>
</protein>
<evidence type="ECO:0000256" key="3">
    <source>
        <dbReference type="SAM" id="MobiDB-lite"/>
    </source>
</evidence>
<dbReference type="InterPro" id="IPR015915">
    <property type="entry name" value="Kelch-typ_b-propeller"/>
</dbReference>
<dbReference type="PANTHER" id="PTHR46093">
    <property type="entry name" value="ACYL-COA-BINDING DOMAIN-CONTAINING PROTEIN 5"/>
    <property type="match status" value="1"/>
</dbReference>
<dbReference type="AlphaFoldDB" id="A0AAX6MZC4"/>
<gene>
    <name evidence="5" type="ORF">Daesc_000813</name>
</gene>
<organism evidence="5 6">
    <name type="scientific">Daldinia eschscholtzii</name>
    <dbReference type="NCBI Taxonomy" id="292717"/>
    <lineage>
        <taxon>Eukaryota</taxon>
        <taxon>Fungi</taxon>
        <taxon>Dikarya</taxon>
        <taxon>Ascomycota</taxon>
        <taxon>Pezizomycotina</taxon>
        <taxon>Sordariomycetes</taxon>
        <taxon>Xylariomycetidae</taxon>
        <taxon>Xylariales</taxon>
        <taxon>Hypoxylaceae</taxon>
        <taxon>Daldinia</taxon>
    </lineage>
</organism>
<keyword evidence="6" id="KW-1185">Reference proteome</keyword>
<feature type="region of interest" description="Disordered" evidence="3">
    <location>
        <begin position="377"/>
        <end position="466"/>
    </location>
</feature>
<keyword evidence="1" id="KW-0880">Kelch repeat</keyword>
<evidence type="ECO:0000256" key="2">
    <source>
        <dbReference type="ARBA" id="ARBA00022737"/>
    </source>
</evidence>
<evidence type="ECO:0008006" key="7">
    <source>
        <dbReference type="Google" id="ProtNLM"/>
    </source>
</evidence>
<feature type="compositionally biased region" description="Basic and acidic residues" evidence="3">
    <location>
        <begin position="455"/>
        <end position="466"/>
    </location>
</feature>
<dbReference type="PANTHER" id="PTHR46093:SF18">
    <property type="entry name" value="FIBRONECTIN TYPE-III DOMAIN-CONTAINING PROTEIN"/>
    <property type="match status" value="1"/>
</dbReference>
<name>A0AAX6MZC4_9PEZI</name>
<evidence type="ECO:0000256" key="1">
    <source>
        <dbReference type="ARBA" id="ARBA00022441"/>
    </source>
</evidence>
<keyword evidence="4" id="KW-1133">Transmembrane helix</keyword>
<keyword evidence="2" id="KW-0677">Repeat</keyword>
<proteinExistence type="predicted"/>
<keyword evidence="4" id="KW-0472">Membrane</keyword>
<keyword evidence="4" id="KW-0812">Transmembrane</keyword>
<feature type="transmembrane region" description="Helical" evidence="4">
    <location>
        <begin position="346"/>
        <end position="369"/>
    </location>
</feature>
<evidence type="ECO:0000313" key="5">
    <source>
        <dbReference type="EMBL" id="KAK6958020.1"/>
    </source>
</evidence>
<reference evidence="5 6" key="1">
    <citation type="journal article" date="2024" name="Front Chem Biol">
        <title>Unveiling the potential of Daldinia eschscholtzii MFLUCC 19-0629 through bioactivity and bioinformatics studies for enhanced sustainable agriculture production.</title>
        <authorList>
            <person name="Brooks S."/>
            <person name="Weaver J.A."/>
            <person name="Klomchit A."/>
            <person name="Alharthi S.A."/>
            <person name="Onlamun T."/>
            <person name="Nurani R."/>
            <person name="Vong T.K."/>
            <person name="Alberti F."/>
            <person name="Greco C."/>
        </authorList>
    </citation>
    <scope>NUCLEOTIDE SEQUENCE [LARGE SCALE GENOMIC DNA]</scope>
    <source>
        <strain evidence="5">MFLUCC 19-0629</strain>
    </source>
</reference>
<comment type="caution">
    <text evidence="5">The sequence shown here is derived from an EMBL/GenBank/DDBJ whole genome shotgun (WGS) entry which is preliminary data.</text>
</comment>